<keyword evidence="1" id="KW-0472">Membrane</keyword>
<dbReference type="RefSeq" id="XP_041197134.1">
    <property type="nucleotide sequence ID" value="XM_041334716.1"/>
</dbReference>
<dbReference type="GeneID" id="64628733"/>
<dbReference type="Proteomes" id="UP000807769">
    <property type="component" value="Unassembled WGS sequence"/>
</dbReference>
<evidence type="ECO:0000313" key="3">
    <source>
        <dbReference type="Proteomes" id="UP000807769"/>
    </source>
</evidence>
<keyword evidence="1" id="KW-0812">Transmembrane</keyword>
<proteinExistence type="predicted"/>
<dbReference type="OrthoDB" id="2668837at2759"/>
<protein>
    <submittedName>
        <fullName evidence="2">Uncharacterized protein</fullName>
    </submittedName>
</protein>
<evidence type="ECO:0000256" key="1">
    <source>
        <dbReference type="SAM" id="Phobius"/>
    </source>
</evidence>
<feature type="transmembrane region" description="Helical" evidence="1">
    <location>
        <begin position="23"/>
        <end position="45"/>
    </location>
</feature>
<accession>A0A9P7EIA8</accession>
<evidence type="ECO:0000313" key="2">
    <source>
        <dbReference type="EMBL" id="KAG1822728.1"/>
    </source>
</evidence>
<sequence>MLAMIALLTSGSGMIRGYFVLSYLLSIVTPMFFVAWSLHCFIFGFSSQSIICRAVTVLWMVTYVVNMGTILIEIMWKYAASLNHARYHQ</sequence>
<keyword evidence="1" id="KW-1133">Transmembrane helix</keyword>
<comment type="caution">
    <text evidence="2">The sequence shown here is derived from an EMBL/GenBank/DDBJ whole genome shotgun (WGS) entry which is preliminary data.</text>
</comment>
<dbReference type="EMBL" id="JABBWG010000005">
    <property type="protein sequence ID" value="KAG1822728.1"/>
    <property type="molecule type" value="Genomic_DNA"/>
</dbReference>
<reference evidence="2" key="1">
    <citation type="journal article" date="2020" name="New Phytol.">
        <title>Comparative genomics reveals dynamic genome evolution in host specialist ectomycorrhizal fungi.</title>
        <authorList>
            <person name="Lofgren L.A."/>
            <person name="Nguyen N.H."/>
            <person name="Vilgalys R."/>
            <person name="Ruytinx J."/>
            <person name="Liao H.L."/>
            <person name="Branco S."/>
            <person name="Kuo A."/>
            <person name="LaButti K."/>
            <person name="Lipzen A."/>
            <person name="Andreopoulos W."/>
            <person name="Pangilinan J."/>
            <person name="Riley R."/>
            <person name="Hundley H."/>
            <person name="Na H."/>
            <person name="Barry K."/>
            <person name="Grigoriev I.V."/>
            <person name="Stajich J.E."/>
            <person name="Kennedy P.G."/>
        </authorList>
    </citation>
    <scope>NUCLEOTIDE SEQUENCE</scope>
    <source>
        <strain evidence="2">MN1</strain>
    </source>
</reference>
<feature type="transmembrane region" description="Helical" evidence="1">
    <location>
        <begin position="57"/>
        <end position="79"/>
    </location>
</feature>
<keyword evidence="3" id="KW-1185">Reference proteome</keyword>
<name>A0A9P7EIA8_9AGAM</name>
<organism evidence="2 3">
    <name type="scientific">Suillus subaureus</name>
    <dbReference type="NCBI Taxonomy" id="48587"/>
    <lineage>
        <taxon>Eukaryota</taxon>
        <taxon>Fungi</taxon>
        <taxon>Dikarya</taxon>
        <taxon>Basidiomycota</taxon>
        <taxon>Agaricomycotina</taxon>
        <taxon>Agaricomycetes</taxon>
        <taxon>Agaricomycetidae</taxon>
        <taxon>Boletales</taxon>
        <taxon>Suillineae</taxon>
        <taxon>Suillaceae</taxon>
        <taxon>Suillus</taxon>
    </lineage>
</organism>
<gene>
    <name evidence="2" type="ORF">BJ212DRAFT_1330135</name>
</gene>
<dbReference type="AlphaFoldDB" id="A0A9P7EIA8"/>